<name>A0A7S3XEC0_9CHLO</name>
<accession>A0A7S3XEC0</accession>
<feature type="compositionally biased region" description="Polar residues" evidence="3">
    <location>
        <begin position="277"/>
        <end position="290"/>
    </location>
</feature>
<dbReference type="AlphaFoldDB" id="A0A7S3XEC0"/>
<dbReference type="InterPro" id="IPR005552">
    <property type="entry name" value="Scramblase"/>
</dbReference>
<dbReference type="PANTHER" id="PTHR23248">
    <property type="entry name" value="PHOSPHOLIPID SCRAMBLASE-RELATED"/>
    <property type="match status" value="1"/>
</dbReference>
<protein>
    <recommendedName>
        <fullName evidence="2">Phospholipid scramblase</fullName>
    </recommendedName>
</protein>
<evidence type="ECO:0000256" key="1">
    <source>
        <dbReference type="ARBA" id="ARBA00005350"/>
    </source>
</evidence>
<evidence type="ECO:0000256" key="3">
    <source>
        <dbReference type="SAM" id="MobiDB-lite"/>
    </source>
</evidence>
<sequence>MRALLARESLVVSRAVEWANVAVGFETKRQFELLDAADGANVGRLVEETGSHVARQLLKARRGFQAEATDAHGTTALQMHRPPRALRSHVRVTDAAGREFGETVTQWHPWKRQYDLLVHGTPFAYVRAPGLAWDFVVEDERGNPLAVIGRNFQGLGLEMFTDKGMYAVTFGNATPGTLKVDAGETTPRLEPPHQEKQDEIHRGGGQLQLPDGLVPLERSLTLEERAVVLATAVSVDFDYFSRHSQHSMFSPLWFMPMHGEDAAQLPTDAGDNPEATVETQPTPSNPVPTTSKERSGEDLGGDGFRAGVGGSENILGKTDPARPAERFREEKWVEESPSLGDAEDLGGDAFEGDGGDGDGGWGDLFGQAADFFGEDE</sequence>
<reference evidence="4" key="1">
    <citation type="submission" date="2021-01" db="EMBL/GenBank/DDBJ databases">
        <authorList>
            <person name="Corre E."/>
            <person name="Pelletier E."/>
            <person name="Niang G."/>
            <person name="Scheremetjew M."/>
            <person name="Finn R."/>
            <person name="Kale V."/>
            <person name="Holt S."/>
            <person name="Cochrane G."/>
            <person name="Meng A."/>
            <person name="Brown T."/>
            <person name="Cohen L."/>
        </authorList>
    </citation>
    <scope>NUCLEOTIDE SEQUENCE</scope>
    <source>
        <strain evidence="4">CCMP1897</strain>
    </source>
</reference>
<evidence type="ECO:0000313" key="4">
    <source>
        <dbReference type="EMBL" id="CAE0610771.1"/>
    </source>
</evidence>
<dbReference type="PANTHER" id="PTHR23248:SF9">
    <property type="entry name" value="PHOSPHOLIPID SCRAMBLASE"/>
    <property type="match status" value="1"/>
</dbReference>
<feature type="region of interest" description="Disordered" evidence="3">
    <location>
        <begin position="262"/>
        <end position="376"/>
    </location>
</feature>
<dbReference type="GO" id="GO:0005886">
    <property type="term" value="C:plasma membrane"/>
    <property type="evidence" value="ECO:0007669"/>
    <property type="project" value="TreeGrafter"/>
</dbReference>
<gene>
    <name evidence="4" type="ORF">PSAL00342_LOCUS4606</name>
</gene>
<comment type="similarity">
    <text evidence="1 2">Belongs to the phospholipid scramblase family.</text>
</comment>
<dbReference type="Pfam" id="PF03803">
    <property type="entry name" value="Scramblase"/>
    <property type="match status" value="1"/>
</dbReference>
<feature type="compositionally biased region" description="Acidic residues" evidence="3">
    <location>
        <begin position="341"/>
        <end position="356"/>
    </location>
</feature>
<dbReference type="EMBL" id="HBIS01005089">
    <property type="protein sequence ID" value="CAE0610771.1"/>
    <property type="molecule type" value="Transcribed_RNA"/>
</dbReference>
<feature type="compositionally biased region" description="Gly residues" evidence="3">
    <location>
        <begin position="301"/>
        <end position="310"/>
    </location>
</feature>
<organism evidence="4">
    <name type="scientific">Picocystis salinarum</name>
    <dbReference type="NCBI Taxonomy" id="88271"/>
    <lineage>
        <taxon>Eukaryota</taxon>
        <taxon>Viridiplantae</taxon>
        <taxon>Chlorophyta</taxon>
        <taxon>Picocystophyceae</taxon>
        <taxon>Picocystales</taxon>
        <taxon>Picocystaceae</taxon>
        <taxon>Picocystis</taxon>
    </lineage>
</organism>
<dbReference type="GO" id="GO:0017128">
    <property type="term" value="F:phospholipid scramblase activity"/>
    <property type="evidence" value="ECO:0007669"/>
    <property type="project" value="InterPro"/>
</dbReference>
<feature type="compositionally biased region" description="Basic and acidic residues" evidence="3">
    <location>
        <begin position="319"/>
        <end position="334"/>
    </location>
</feature>
<evidence type="ECO:0000256" key="2">
    <source>
        <dbReference type="RuleBase" id="RU363116"/>
    </source>
</evidence>
<proteinExistence type="inferred from homology"/>